<sequence>FPMEDRLKTLTAEIKERNAKGASLRLSPGHRNAPYAVVGMDAANRPVRLLGNVADITQALRENSAEVDEIMAQDKVDNYAVPVDVGKVNELKIYEGDGVSPLEYVREQVARASFTAAVATVMKQPTRGWRGRDYLMDEKQQVEPDNANVMGGVRTPGNQNMQGHATTEIEQGGDVEGISGTKVNIPTEPLDAPPAAGIAQQGAVSPPQGVQGVGETPEFIQVHDDQPMHGVREENEGTGLDPQSDADNRGALVAHKTERP</sequence>
<protein>
    <submittedName>
        <fullName evidence="2">Uncharacterized protein</fullName>
    </submittedName>
</protein>
<organism evidence="2">
    <name type="scientific">marine sediment metagenome</name>
    <dbReference type="NCBI Taxonomy" id="412755"/>
    <lineage>
        <taxon>unclassified sequences</taxon>
        <taxon>metagenomes</taxon>
        <taxon>ecological metagenomes</taxon>
    </lineage>
</organism>
<accession>A0A0F8Y5I4</accession>
<gene>
    <name evidence="2" type="ORF">LCGC14_3135420</name>
</gene>
<feature type="compositionally biased region" description="Basic and acidic residues" evidence="1">
    <location>
        <begin position="224"/>
        <end position="235"/>
    </location>
</feature>
<reference evidence="2" key="1">
    <citation type="journal article" date="2015" name="Nature">
        <title>Complex archaea that bridge the gap between prokaryotes and eukaryotes.</title>
        <authorList>
            <person name="Spang A."/>
            <person name="Saw J.H."/>
            <person name="Jorgensen S.L."/>
            <person name="Zaremba-Niedzwiedzka K."/>
            <person name="Martijn J."/>
            <person name="Lind A.E."/>
            <person name="van Eijk R."/>
            <person name="Schleper C."/>
            <person name="Guy L."/>
            <person name="Ettema T.J."/>
        </authorList>
    </citation>
    <scope>NUCLEOTIDE SEQUENCE</scope>
</reference>
<dbReference type="AlphaFoldDB" id="A0A0F8Y5I4"/>
<name>A0A0F8Y5I4_9ZZZZ</name>
<feature type="non-terminal residue" evidence="2">
    <location>
        <position position="1"/>
    </location>
</feature>
<feature type="region of interest" description="Disordered" evidence="1">
    <location>
        <begin position="224"/>
        <end position="260"/>
    </location>
</feature>
<dbReference type="EMBL" id="LAZR01068564">
    <property type="protein sequence ID" value="KKK49404.1"/>
    <property type="molecule type" value="Genomic_DNA"/>
</dbReference>
<comment type="caution">
    <text evidence="2">The sequence shown here is derived from an EMBL/GenBank/DDBJ whole genome shotgun (WGS) entry which is preliminary data.</text>
</comment>
<evidence type="ECO:0000256" key="1">
    <source>
        <dbReference type="SAM" id="MobiDB-lite"/>
    </source>
</evidence>
<proteinExistence type="predicted"/>
<evidence type="ECO:0000313" key="2">
    <source>
        <dbReference type="EMBL" id="KKK49404.1"/>
    </source>
</evidence>